<name>A0A074MGU0_ERYLO</name>
<evidence type="ECO:0000313" key="1">
    <source>
        <dbReference type="EMBL" id="KEO92045.1"/>
    </source>
</evidence>
<gene>
    <name evidence="1" type="ORF">EH31_05070</name>
</gene>
<organism evidence="1 2">
    <name type="scientific">Erythrobacter longus</name>
    <dbReference type="NCBI Taxonomy" id="1044"/>
    <lineage>
        <taxon>Bacteria</taxon>
        <taxon>Pseudomonadati</taxon>
        <taxon>Pseudomonadota</taxon>
        <taxon>Alphaproteobacteria</taxon>
        <taxon>Sphingomonadales</taxon>
        <taxon>Erythrobacteraceae</taxon>
        <taxon>Erythrobacter/Porphyrobacter group</taxon>
        <taxon>Erythrobacter</taxon>
    </lineage>
</organism>
<reference evidence="1 2" key="1">
    <citation type="submission" date="2014-04" db="EMBL/GenBank/DDBJ databases">
        <title>A comprehensive comparison of genomes of Erythrobacter spp. strains.</title>
        <authorList>
            <person name="Zheng Q."/>
        </authorList>
    </citation>
    <scope>NUCLEOTIDE SEQUENCE [LARGE SCALE GENOMIC DNA]</scope>
    <source>
        <strain evidence="1 2">DSM 6997</strain>
    </source>
</reference>
<dbReference type="Gene3D" id="3.40.50.720">
    <property type="entry name" value="NAD(P)-binding Rossmann-like Domain"/>
    <property type="match status" value="1"/>
</dbReference>
<protein>
    <recommendedName>
        <fullName evidence="3">NAD-dependent epimerase/dehydratase domain-containing protein</fullName>
    </recommendedName>
</protein>
<dbReference type="InterPro" id="IPR036291">
    <property type="entry name" value="NAD(P)-bd_dom_sf"/>
</dbReference>
<comment type="caution">
    <text evidence="1">The sequence shown here is derived from an EMBL/GenBank/DDBJ whole genome shotgun (WGS) entry which is preliminary data.</text>
</comment>
<keyword evidence="2" id="KW-1185">Reference proteome</keyword>
<dbReference type="eggNOG" id="COG1091">
    <property type="taxonomic scope" value="Bacteria"/>
</dbReference>
<dbReference type="AlphaFoldDB" id="A0A074MGU0"/>
<accession>A0A074MGU0</accession>
<proteinExistence type="predicted"/>
<dbReference type="EMBL" id="JMIW01000001">
    <property type="protein sequence ID" value="KEO92045.1"/>
    <property type="molecule type" value="Genomic_DNA"/>
</dbReference>
<sequence>MTTSVSAIHGTCLLGATGFVGSALLRQTGFDACFNSRNIGELAGRSFSHVVCAAAPGSMLEANTAPERDRALMHGLMERLSTIKASRFTLISSIAVLSDFAGQHVEDTQDFQEELAYGRHRRELEAFVEDRFDDSLIVRLPALFGKGLRKNFIFDLLNPVPSMLTGEKLNVLCKGLPADLIVWVGKLYQVDAATRLHKLDREALNADPRRRVLERAVKELSLSATQFHNRETTFQYYEIDRLWRDIGIARDAGLSHIHLTSEPIAAEVIYERLMGEEMPQTSARLHHEDMHCAHGKLWGRESPYLFAADTVLERLDAFVQGERVARAKVSV</sequence>
<dbReference type="STRING" id="1044.EH31_05070"/>
<dbReference type="SUPFAM" id="SSF51735">
    <property type="entry name" value="NAD(P)-binding Rossmann-fold domains"/>
    <property type="match status" value="1"/>
</dbReference>
<evidence type="ECO:0008006" key="3">
    <source>
        <dbReference type="Google" id="ProtNLM"/>
    </source>
</evidence>
<dbReference type="Proteomes" id="UP000027647">
    <property type="component" value="Unassembled WGS sequence"/>
</dbReference>
<evidence type="ECO:0000313" key="2">
    <source>
        <dbReference type="Proteomes" id="UP000027647"/>
    </source>
</evidence>
<dbReference type="RefSeq" id="WP_034958420.1">
    <property type="nucleotide sequence ID" value="NZ_JMIW01000001.1"/>
</dbReference>
<dbReference type="OrthoDB" id="9812470at2"/>